<dbReference type="PROSITE" id="PS50171">
    <property type="entry name" value="ZF_MATRIN"/>
    <property type="match status" value="1"/>
</dbReference>
<evidence type="ECO:0000256" key="8">
    <source>
        <dbReference type="SAM" id="Coils"/>
    </source>
</evidence>
<comment type="similarity">
    <text evidence="2">Belongs to the SF3A3 family.</text>
</comment>
<keyword evidence="7" id="KW-0539">Nucleus</keyword>
<reference evidence="10 11" key="1">
    <citation type="submission" date="2018-06" db="EMBL/GenBank/DDBJ databases">
        <title>Comparative genomics reveals the genomic features of Rhizophagus irregularis, R. cerebriforme, R. diaphanum and Gigaspora rosea, and their symbiotic lifestyle signature.</title>
        <authorList>
            <person name="Morin E."/>
            <person name="San Clemente H."/>
            <person name="Chen E.C.H."/>
            <person name="De La Providencia I."/>
            <person name="Hainaut M."/>
            <person name="Kuo A."/>
            <person name="Kohler A."/>
            <person name="Murat C."/>
            <person name="Tang N."/>
            <person name="Roy S."/>
            <person name="Loubradou J."/>
            <person name="Henrissat B."/>
            <person name="Grigoriev I.V."/>
            <person name="Corradi N."/>
            <person name="Roux C."/>
            <person name="Martin F.M."/>
        </authorList>
    </citation>
    <scope>NUCLEOTIDE SEQUENCE [LARGE SCALE GENOMIC DNA]</scope>
    <source>
        <strain evidence="10 11">DAOM 194757</strain>
    </source>
</reference>
<dbReference type="InterPro" id="IPR000690">
    <property type="entry name" value="Matrin/U1-C_Znf_C2H2"/>
</dbReference>
<protein>
    <recommendedName>
        <fullName evidence="9">Matrin-type domain-containing protein</fullName>
    </recommendedName>
</protein>
<dbReference type="PANTHER" id="PTHR12786:SF2">
    <property type="entry name" value="SPLICING FACTOR 3A SUBUNIT 3"/>
    <property type="match status" value="1"/>
</dbReference>
<dbReference type="GO" id="GO:0008270">
    <property type="term" value="F:zinc ion binding"/>
    <property type="evidence" value="ECO:0007669"/>
    <property type="project" value="UniProtKB-KW"/>
</dbReference>
<organism evidence="10 11">
    <name type="scientific">Gigaspora rosea</name>
    <dbReference type="NCBI Taxonomy" id="44941"/>
    <lineage>
        <taxon>Eukaryota</taxon>
        <taxon>Fungi</taxon>
        <taxon>Fungi incertae sedis</taxon>
        <taxon>Mucoromycota</taxon>
        <taxon>Glomeromycotina</taxon>
        <taxon>Glomeromycetes</taxon>
        <taxon>Diversisporales</taxon>
        <taxon>Gigasporaceae</taxon>
        <taxon>Gigaspora</taxon>
    </lineage>
</organism>
<evidence type="ECO:0000256" key="7">
    <source>
        <dbReference type="ARBA" id="ARBA00023242"/>
    </source>
</evidence>
<dbReference type="InterPro" id="IPR051421">
    <property type="entry name" value="RNA_Proc_DNA_Dmg_Regulator"/>
</dbReference>
<accession>A0A397UFZ7</accession>
<keyword evidence="4" id="KW-0479">Metal-binding</keyword>
<dbReference type="Pfam" id="PF12108">
    <property type="entry name" value="SF3a60_bindingd"/>
    <property type="match status" value="1"/>
</dbReference>
<dbReference type="STRING" id="44941.A0A397UFZ7"/>
<dbReference type="SUPFAM" id="SSF57667">
    <property type="entry name" value="beta-beta-alpha zinc fingers"/>
    <property type="match status" value="1"/>
</dbReference>
<evidence type="ECO:0000256" key="3">
    <source>
        <dbReference type="ARBA" id="ARBA00022553"/>
    </source>
</evidence>
<dbReference type="EMBL" id="QKWP01001568">
    <property type="protein sequence ID" value="RIB07997.1"/>
    <property type="molecule type" value="Genomic_DNA"/>
</dbReference>
<dbReference type="InterPro" id="IPR003604">
    <property type="entry name" value="Matrin/U1-like-C_Znf_C2H2"/>
</dbReference>
<keyword evidence="3" id="KW-0597">Phosphoprotein</keyword>
<evidence type="ECO:0000256" key="4">
    <source>
        <dbReference type="ARBA" id="ARBA00022723"/>
    </source>
</evidence>
<keyword evidence="11" id="KW-1185">Reference proteome</keyword>
<dbReference type="InterPro" id="IPR022755">
    <property type="entry name" value="Znf_C2H2_jaz"/>
</dbReference>
<feature type="domain" description="Matrin-type" evidence="9">
    <location>
        <begin position="387"/>
        <end position="418"/>
    </location>
</feature>
<gene>
    <name evidence="10" type="ORF">C2G38_1983445</name>
</gene>
<dbReference type="OrthoDB" id="2160351at2759"/>
<dbReference type="InterPro" id="IPR021966">
    <property type="entry name" value="SF3a60_bindingd"/>
</dbReference>
<dbReference type="PANTHER" id="PTHR12786">
    <property type="entry name" value="SPLICING FACTOR SF3A-RELATED"/>
    <property type="match status" value="1"/>
</dbReference>
<evidence type="ECO:0000313" key="11">
    <source>
        <dbReference type="Proteomes" id="UP000266673"/>
    </source>
</evidence>
<comment type="subcellular location">
    <subcellularLocation>
        <location evidence="1">Nucleus</location>
    </subcellularLocation>
</comment>
<keyword evidence="5" id="KW-0863">Zinc-finger</keyword>
<evidence type="ECO:0000259" key="9">
    <source>
        <dbReference type="PROSITE" id="PS50171"/>
    </source>
</evidence>
<comment type="caution">
    <text evidence="10">The sequence shown here is derived from an EMBL/GenBank/DDBJ whole genome shotgun (WGS) entry which is preliminary data.</text>
</comment>
<dbReference type="GO" id="GO:0003723">
    <property type="term" value="F:RNA binding"/>
    <property type="evidence" value="ECO:0007669"/>
    <property type="project" value="InterPro"/>
</dbReference>
<dbReference type="GO" id="GO:0005681">
    <property type="term" value="C:spliceosomal complex"/>
    <property type="evidence" value="ECO:0007669"/>
    <property type="project" value="InterPro"/>
</dbReference>
<dbReference type="InterPro" id="IPR031774">
    <property type="entry name" value="SF3A3_dom"/>
</dbReference>
<dbReference type="Proteomes" id="UP000266673">
    <property type="component" value="Unassembled WGS sequence"/>
</dbReference>
<dbReference type="GO" id="GO:0000398">
    <property type="term" value="P:mRNA splicing, via spliceosome"/>
    <property type="evidence" value="ECO:0007669"/>
    <property type="project" value="InterPro"/>
</dbReference>
<proteinExistence type="inferred from homology"/>
<dbReference type="SMART" id="SM00355">
    <property type="entry name" value="ZnF_C2H2"/>
    <property type="match status" value="2"/>
</dbReference>
<evidence type="ECO:0000256" key="5">
    <source>
        <dbReference type="ARBA" id="ARBA00022771"/>
    </source>
</evidence>
<evidence type="ECO:0000256" key="1">
    <source>
        <dbReference type="ARBA" id="ARBA00004123"/>
    </source>
</evidence>
<dbReference type="SMART" id="SM00451">
    <property type="entry name" value="ZnF_U1"/>
    <property type="match status" value="1"/>
</dbReference>
<dbReference type="Gene3D" id="3.30.160.60">
    <property type="entry name" value="Classic Zinc Finger"/>
    <property type="match status" value="1"/>
</dbReference>
<dbReference type="InterPro" id="IPR013087">
    <property type="entry name" value="Znf_C2H2_type"/>
</dbReference>
<name>A0A397UFZ7_9GLOM</name>
<dbReference type="Pfam" id="PF11931">
    <property type="entry name" value="SF3a60_Prp9_C"/>
    <property type="match status" value="1"/>
</dbReference>
<evidence type="ECO:0000256" key="6">
    <source>
        <dbReference type="ARBA" id="ARBA00022833"/>
    </source>
</evidence>
<evidence type="ECO:0000313" key="10">
    <source>
        <dbReference type="EMBL" id="RIB07997.1"/>
    </source>
</evidence>
<feature type="coiled-coil region" evidence="8">
    <location>
        <begin position="279"/>
        <end position="306"/>
    </location>
</feature>
<sequence length="482" mass="56908">MESILEQQRKAHEEIERLEQAIVDQFMNDPKSHKERLAREHRVSDFLDRISSRSKFLYELYLDSDGARKTEIDALSGTSEFSEFYGRLKAIKDYHRRYPNETVEPLELEFINQTKSNGEEDELDKLFSGEEGSGRFLDLHALHEQYVNLKNVKKLDYLTYLSEFDNFAEYPKENKHGEYIKYLEDLRSYLESFFGRVKPLSNLEDIKETTRKSFLQQWESGNFPGWEKQIGSDEDNNLFCAACRKGYKKQTVFDAHLTSKKHIKAANAMVKRGITSIDRETQEKLLEEAEKERNSREREIAFIEALIRKYAEILGSQREDTKANVERKRALTDRERRMELEAEEVDDIESESEDEDKIYNPLKLPLGWDGKPIPYWLYKLHGLGVEYPCEICGNYVYMGRKAFDRHFQEWRHAHGMRCLGIPNTRHFHEITLIEDAYALWEKLKSSGKTDEFKPDTMEEFEDQDGNVFNKKTYDDLKRQGLL</sequence>
<dbReference type="Pfam" id="PF12171">
    <property type="entry name" value="zf-C2H2_jaz"/>
    <property type="match status" value="1"/>
</dbReference>
<keyword evidence="6" id="KW-0862">Zinc</keyword>
<dbReference type="InterPro" id="IPR024598">
    <property type="entry name" value="SF3a60/Prp9_C"/>
</dbReference>
<dbReference type="Pfam" id="PF16837">
    <property type="entry name" value="SF3A3"/>
    <property type="match status" value="1"/>
</dbReference>
<keyword evidence="8" id="KW-0175">Coiled coil</keyword>
<dbReference type="InterPro" id="IPR036236">
    <property type="entry name" value="Znf_C2H2_sf"/>
</dbReference>
<evidence type="ECO:0000256" key="2">
    <source>
        <dbReference type="ARBA" id="ARBA00008776"/>
    </source>
</evidence>
<dbReference type="AlphaFoldDB" id="A0A397UFZ7"/>